<evidence type="ECO:0000259" key="2">
    <source>
        <dbReference type="Pfam" id="PF19313"/>
    </source>
</evidence>
<organism evidence="3 4">
    <name type="scientific">Pseudoalteromonas rubra</name>
    <dbReference type="NCBI Taxonomy" id="43658"/>
    <lineage>
        <taxon>Bacteria</taxon>
        <taxon>Pseudomonadati</taxon>
        <taxon>Pseudomonadota</taxon>
        <taxon>Gammaproteobacteria</taxon>
        <taxon>Alteromonadales</taxon>
        <taxon>Pseudoalteromonadaceae</taxon>
        <taxon>Pseudoalteromonas</taxon>
    </lineage>
</organism>
<dbReference type="Pfam" id="PF19313">
    <property type="entry name" value="DUF5916"/>
    <property type="match status" value="1"/>
</dbReference>
<dbReference type="CDD" id="cd09618">
    <property type="entry name" value="CBM9_like_2"/>
    <property type="match status" value="1"/>
</dbReference>
<protein>
    <submittedName>
        <fullName evidence="3">Uncharacterized protein</fullName>
    </submittedName>
</protein>
<dbReference type="EMBL" id="PNCJ01000027">
    <property type="protein sequence ID" value="TMP34743.1"/>
    <property type="molecule type" value="Genomic_DNA"/>
</dbReference>
<dbReference type="Gene3D" id="2.60.40.1190">
    <property type="match status" value="1"/>
</dbReference>
<proteinExistence type="predicted"/>
<feature type="domain" description="Carbohydrate-binding" evidence="1">
    <location>
        <begin position="36"/>
        <end position="196"/>
    </location>
</feature>
<reference evidence="3 4" key="1">
    <citation type="submission" date="2018-01" db="EMBL/GenBank/DDBJ databases">
        <authorList>
            <person name="Paulsen S."/>
            <person name="Gram L.K."/>
        </authorList>
    </citation>
    <scope>NUCLEOTIDE SEQUENCE [LARGE SCALE GENOMIC DNA]</scope>
    <source>
        <strain evidence="3 4">S2599</strain>
    </source>
</reference>
<dbReference type="SUPFAM" id="SSF49344">
    <property type="entry name" value="CBD9-like"/>
    <property type="match status" value="1"/>
</dbReference>
<dbReference type="InterPro" id="IPR045670">
    <property type="entry name" value="DUF5916"/>
</dbReference>
<evidence type="ECO:0000313" key="4">
    <source>
        <dbReference type="Proteomes" id="UP000306719"/>
    </source>
</evidence>
<feature type="domain" description="DUF5916" evidence="2">
    <location>
        <begin position="258"/>
        <end position="318"/>
    </location>
</feature>
<name>A0A5S3WW02_9GAMM</name>
<dbReference type="GO" id="GO:0016052">
    <property type="term" value="P:carbohydrate catabolic process"/>
    <property type="evidence" value="ECO:0007669"/>
    <property type="project" value="InterPro"/>
</dbReference>
<dbReference type="Proteomes" id="UP000306719">
    <property type="component" value="Unassembled WGS sequence"/>
</dbReference>
<sequence length="741" mass="84977">MNEIMKNTLLALFFSGASFANESLSEVPYQDIKINIDGALSEAAWKDALKIDLNYEVSPRINAQPDVKTTAKIISSNSGIYVSFESEYQNTDKIKVFLKERDLLDNDEKVGISIDAFETGKIAYKFFVNPLGVQEDSSFSEITGETKKDWDAEWLSSGQVLDNGYTTEIFIPYNSLSMPENEEQVWNINFERIYYDSIIKTFSNSPVKREISCDICQYSSYRVTVKKESDGYLKIIPSLVAKKSTLRDAGDNIIDETDDYEPSLDLKWRINSSHTLNTTINPDYSQVEYDDALLEANAKFALNRPEKRTFFLENNEYFLTSIDAVNTRSIVAPDYGLKFTGQHKSHTYGAFVGEDSETNLLIPGNTGDEEVRLVDENQENIKSTAAVARYRTDLNNNLSVGTILTSRSGGDYSNVVTGVDTNWYISDSLLLKSQYLHSETKNPFSVQSEFNKDRKEQGKAYKVILDYYTEDWESFIDYSYFSADFRADLGFVPMVDYKEVNSGLFRNWVLENQHISSFKAGIDGYVTHTTQGDFLEKNINYSAELSGSNNLEVTALYQDQSENFDGEVLHFEKQSINVDIAPLSNIFTSFEYIQGQAIDYVNGYLSDYDLKSLKLSWYPSKNIEITSTYINENLVYEGSNTLDAKVYDIRLNYQFNRESYLRLTWQNYRNIRDLALYLDKDHFQEKESNSGLQIVYAYKTSIDTVFYVGYSELHSYNPNLDKDVQLNKNLFVKFSYAFDEF</sequence>
<comment type="caution">
    <text evidence="3">The sequence shown here is derived from an EMBL/GenBank/DDBJ whole genome shotgun (WGS) entry which is preliminary data.</text>
</comment>
<evidence type="ECO:0000313" key="3">
    <source>
        <dbReference type="EMBL" id="TMP34743.1"/>
    </source>
</evidence>
<reference evidence="4" key="2">
    <citation type="submission" date="2019-06" db="EMBL/GenBank/DDBJ databases">
        <title>Co-occurence of chitin degradation, pigmentation and bioactivity in marine Pseudoalteromonas.</title>
        <authorList>
            <person name="Sonnenschein E.C."/>
            <person name="Bech P.K."/>
        </authorList>
    </citation>
    <scope>NUCLEOTIDE SEQUENCE [LARGE SCALE GENOMIC DNA]</scope>
    <source>
        <strain evidence="4">S2599</strain>
    </source>
</reference>
<dbReference type="GO" id="GO:0004553">
    <property type="term" value="F:hydrolase activity, hydrolyzing O-glycosyl compounds"/>
    <property type="evidence" value="ECO:0007669"/>
    <property type="project" value="InterPro"/>
</dbReference>
<dbReference type="AlphaFoldDB" id="A0A5S3WW02"/>
<accession>A0A5S3WW02</accession>
<dbReference type="GO" id="GO:0030246">
    <property type="term" value="F:carbohydrate binding"/>
    <property type="evidence" value="ECO:0007669"/>
    <property type="project" value="InterPro"/>
</dbReference>
<gene>
    <name evidence="3" type="ORF">CWB98_17250</name>
</gene>
<dbReference type="InterPro" id="IPR010502">
    <property type="entry name" value="Carb-bd_dom_fam9"/>
</dbReference>
<evidence type="ECO:0000259" key="1">
    <source>
        <dbReference type="Pfam" id="PF06452"/>
    </source>
</evidence>
<dbReference type="Pfam" id="PF06452">
    <property type="entry name" value="CBM9_1"/>
    <property type="match status" value="1"/>
</dbReference>